<sequence>MLSTSKNERNQDNFNSTETIPLYRKNGALENDNDVIEDDDMLLYGEVSEWTERLYIIRKAFPVFLAYLLQNAIQLIISYGVATALDTLCSQAYTSGKVQMVGIYLQRAIIINLIGLIPIACIWWEAEQIFVLIGQDPKVSAQAALFLRYLLIGAPAFVMFENLKRYLQAQGIMKAGTYVLIICCPIDICLNFMLVWYKPLSLGLIGAPIATSTIYWLMFLFLVIYTKFIDGYKAWGGWSCAAFYGWKQYFVYAGPGVLMVCAEWWAFEFGSLISGYISENSLASQGILVTSINILYQLPFGVSISASNRIGNLLGAGLAERAKMATKLSMQLAIIVALFNTFLLIILREYWG</sequence>
<keyword evidence="2" id="KW-1185">Reference proteome</keyword>
<gene>
    <name evidence="1" type="ORF">SCALOS_LOCUS7552</name>
</gene>
<proteinExistence type="predicted"/>
<feature type="non-terminal residue" evidence="1">
    <location>
        <position position="352"/>
    </location>
</feature>
<accession>A0ACA9MWS2</accession>
<dbReference type="EMBL" id="CAJVPM010017095">
    <property type="protein sequence ID" value="CAG8618095.1"/>
    <property type="molecule type" value="Genomic_DNA"/>
</dbReference>
<reference evidence="1" key="1">
    <citation type="submission" date="2021-06" db="EMBL/GenBank/DDBJ databases">
        <authorList>
            <person name="Kallberg Y."/>
            <person name="Tangrot J."/>
            <person name="Rosling A."/>
        </authorList>
    </citation>
    <scope>NUCLEOTIDE SEQUENCE</scope>
    <source>
        <strain evidence="1">AU212A</strain>
    </source>
</reference>
<organism evidence="1 2">
    <name type="scientific">Scutellospora calospora</name>
    <dbReference type="NCBI Taxonomy" id="85575"/>
    <lineage>
        <taxon>Eukaryota</taxon>
        <taxon>Fungi</taxon>
        <taxon>Fungi incertae sedis</taxon>
        <taxon>Mucoromycota</taxon>
        <taxon>Glomeromycotina</taxon>
        <taxon>Glomeromycetes</taxon>
        <taxon>Diversisporales</taxon>
        <taxon>Gigasporaceae</taxon>
        <taxon>Scutellospora</taxon>
    </lineage>
</organism>
<comment type="caution">
    <text evidence="1">The sequence shown here is derived from an EMBL/GenBank/DDBJ whole genome shotgun (WGS) entry which is preliminary data.</text>
</comment>
<evidence type="ECO:0000313" key="2">
    <source>
        <dbReference type="Proteomes" id="UP000789860"/>
    </source>
</evidence>
<name>A0ACA9MWS2_9GLOM</name>
<evidence type="ECO:0000313" key="1">
    <source>
        <dbReference type="EMBL" id="CAG8618095.1"/>
    </source>
</evidence>
<dbReference type="Proteomes" id="UP000789860">
    <property type="component" value="Unassembled WGS sequence"/>
</dbReference>
<protein>
    <submittedName>
        <fullName evidence="1">5233_t:CDS:1</fullName>
    </submittedName>
</protein>